<gene>
    <name evidence="3" type="ORF">DIZ80_17030</name>
</gene>
<dbReference type="AlphaFoldDB" id="A0A370D6U0"/>
<organism evidence="3 4">
    <name type="scientific">endosymbiont of Galathealinum brachiosum</name>
    <dbReference type="NCBI Taxonomy" id="2200906"/>
    <lineage>
        <taxon>Bacteria</taxon>
        <taxon>Pseudomonadati</taxon>
        <taxon>Pseudomonadota</taxon>
        <taxon>Gammaproteobacteria</taxon>
        <taxon>sulfur-oxidizing symbionts</taxon>
    </lineage>
</organism>
<keyword evidence="2" id="KW-0812">Transmembrane</keyword>
<feature type="region of interest" description="Disordered" evidence="1">
    <location>
        <begin position="1"/>
        <end position="23"/>
    </location>
</feature>
<evidence type="ECO:0000313" key="3">
    <source>
        <dbReference type="EMBL" id="RDH80731.1"/>
    </source>
</evidence>
<name>A0A370D6U0_9GAMM</name>
<feature type="compositionally biased region" description="Basic and acidic residues" evidence="1">
    <location>
        <begin position="1"/>
        <end position="10"/>
    </location>
</feature>
<sequence length="394" mass="44271">MSNQEAEKNQLNKQSDSNPVINNTETQIVDDDYGLKKLTIYTVLFSITCLAVAGIWYKKDEIPFEEISNTSVEIYDVSSKFITENYNTIMNSLLEEKTVITDTATTEPEVSLSDDTVEITTPDSTTITEVKATEEIVEPAVVVDTTQDETISTESEVISDEIITEDVVVTEASSEAVDITENAVEEVNDTVVLTTDIEEVKEAQTSEINTEVTVINATDVTDIDIATTETTEAEITITETQETKAIIETADRAVTDKLVEVAATPEIKAVTTPAFNQPARGIYQAPRGYAYAPAPYRYSGPAVNMPFNNMARNNMPRNYMPQNNRMLQQPQTFEQNMQMQQQMMQQAMKMQSAIFKDADRRHQEMLKRVAEWKVQAQERRDAANARYKRPAYMN</sequence>
<dbReference type="Proteomes" id="UP000254266">
    <property type="component" value="Unassembled WGS sequence"/>
</dbReference>
<keyword evidence="2" id="KW-0472">Membrane</keyword>
<evidence type="ECO:0000313" key="4">
    <source>
        <dbReference type="Proteomes" id="UP000254266"/>
    </source>
</evidence>
<feature type="compositionally biased region" description="Polar residues" evidence="1">
    <location>
        <begin position="11"/>
        <end position="23"/>
    </location>
</feature>
<evidence type="ECO:0000256" key="1">
    <source>
        <dbReference type="SAM" id="MobiDB-lite"/>
    </source>
</evidence>
<reference evidence="3 4" key="1">
    <citation type="journal article" date="2018" name="ISME J.">
        <title>Endosymbiont genomes yield clues of tubeworm success.</title>
        <authorList>
            <person name="Li Y."/>
            <person name="Liles M.R."/>
            <person name="Halanych K.M."/>
        </authorList>
    </citation>
    <scope>NUCLEOTIDE SEQUENCE [LARGE SCALE GENOMIC DNA]</scope>
    <source>
        <strain evidence="3">A1464</strain>
    </source>
</reference>
<keyword evidence="2" id="KW-1133">Transmembrane helix</keyword>
<dbReference type="EMBL" id="QFXC01000014">
    <property type="protein sequence ID" value="RDH80731.1"/>
    <property type="molecule type" value="Genomic_DNA"/>
</dbReference>
<evidence type="ECO:0000256" key="2">
    <source>
        <dbReference type="SAM" id="Phobius"/>
    </source>
</evidence>
<accession>A0A370D6U0</accession>
<comment type="caution">
    <text evidence="3">The sequence shown here is derived from an EMBL/GenBank/DDBJ whole genome shotgun (WGS) entry which is preliminary data.</text>
</comment>
<keyword evidence="4" id="KW-1185">Reference proteome</keyword>
<protein>
    <submittedName>
        <fullName evidence="3">Uncharacterized protein</fullName>
    </submittedName>
</protein>
<proteinExistence type="predicted"/>
<feature type="transmembrane region" description="Helical" evidence="2">
    <location>
        <begin position="38"/>
        <end position="57"/>
    </location>
</feature>